<dbReference type="Gene3D" id="3.40.50.1380">
    <property type="entry name" value="Methylglyoxal synthase-like domain"/>
    <property type="match status" value="1"/>
</dbReference>
<dbReference type="EC" id="4.2.3.3" evidence="2"/>
<dbReference type="CDD" id="cd01422">
    <property type="entry name" value="MGS"/>
    <property type="match status" value="1"/>
</dbReference>
<sequence length="153" mass="16495">MRHGASKSLEIGLWISNDLDSDGSPPLTPALRLALIAHDEKKDDLVAFASDHVDFLMTCHIVATGTTGQRILAACPDLNLTPLKSGPLGGDQQIGALISEAKIDLLIFFVDPLTPMPHDVDVKALMRLAIVYDIPMALNRATAEIMLENQENG</sequence>
<dbReference type="GO" id="GO:0008929">
    <property type="term" value="F:methylglyoxal synthase activity"/>
    <property type="evidence" value="ECO:0007669"/>
    <property type="project" value="UniProtKB-UniRule"/>
</dbReference>
<dbReference type="SMART" id="SM00851">
    <property type="entry name" value="MGS"/>
    <property type="match status" value="1"/>
</dbReference>
<dbReference type="NCBIfam" id="TIGR00160">
    <property type="entry name" value="MGSA"/>
    <property type="match status" value="1"/>
</dbReference>
<feature type="binding site" evidence="2">
    <location>
        <position position="38"/>
    </location>
    <ligand>
        <name>substrate</name>
    </ligand>
</feature>
<proteinExistence type="inferred from homology"/>
<dbReference type="GO" id="GO:0005829">
    <property type="term" value="C:cytosol"/>
    <property type="evidence" value="ECO:0007669"/>
    <property type="project" value="TreeGrafter"/>
</dbReference>
<feature type="active site" description="Proton donor/acceptor" evidence="2">
    <location>
        <position position="91"/>
    </location>
</feature>
<dbReference type="SUPFAM" id="SSF52335">
    <property type="entry name" value="Methylglyoxal synthase-like"/>
    <property type="match status" value="1"/>
</dbReference>
<name>A0A8E1WEG8_9HYPH</name>
<dbReference type="InterPro" id="IPR036914">
    <property type="entry name" value="MGS-like_dom_sf"/>
</dbReference>
<comment type="caution">
    <text evidence="4">The sequence shown here is derived from an EMBL/GenBank/DDBJ whole genome shotgun (WGS) entry which is preliminary data.</text>
</comment>
<dbReference type="PROSITE" id="PS01335">
    <property type="entry name" value="METHYLGLYOXAL_SYNTH"/>
    <property type="match status" value="1"/>
</dbReference>
<dbReference type="PROSITE" id="PS51855">
    <property type="entry name" value="MGS"/>
    <property type="match status" value="1"/>
</dbReference>
<dbReference type="HAMAP" id="MF_00549">
    <property type="entry name" value="Methylglyoxal_synth"/>
    <property type="match status" value="1"/>
</dbReference>
<protein>
    <recommendedName>
        <fullName evidence="2">Methylglyoxal synthase</fullName>
        <shortName evidence="2">MGS</shortName>
        <ecNumber evidence="2">4.2.3.3</ecNumber>
    </recommendedName>
</protein>
<dbReference type="PANTHER" id="PTHR30492:SF0">
    <property type="entry name" value="METHYLGLYOXAL SYNTHASE"/>
    <property type="match status" value="1"/>
</dbReference>
<dbReference type="InterPro" id="IPR011607">
    <property type="entry name" value="MGS-like_dom"/>
</dbReference>
<evidence type="ECO:0000313" key="5">
    <source>
        <dbReference type="Proteomes" id="UP000532373"/>
    </source>
</evidence>
<evidence type="ECO:0000256" key="1">
    <source>
        <dbReference type="ARBA" id="ARBA00006287"/>
    </source>
</evidence>
<comment type="similarity">
    <text evidence="1 2">Belongs to the methylglyoxal synthase family.</text>
</comment>
<evidence type="ECO:0000313" key="4">
    <source>
        <dbReference type="EMBL" id="MBB6466061.1"/>
    </source>
</evidence>
<dbReference type="InterPro" id="IPR004363">
    <property type="entry name" value="Methylgl_synth"/>
</dbReference>
<organism evidence="4 5">
    <name type="scientific">Aminobacter carboxidus</name>
    <dbReference type="NCBI Taxonomy" id="376165"/>
    <lineage>
        <taxon>Bacteria</taxon>
        <taxon>Pseudomonadati</taxon>
        <taxon>Pseudomonadota</taxon>
        <taxon>Alphaproteobacteria</taxon>
        <taxon>Hyphomicrobiales</taxon>
        <taxon>Phyllobacteriaceae</taxon>
        <taxon>Aminobacter</taxon>
    </lineage>
</organism>
<feature type="binding site" evidence="2">
    <location>
        <position position="42"/>
    </location>
    <ligand>
        <name>substrate</name>
    </ligand>
</feature>
<gene>
    <name evidence="2" type="primary">mgsA</name>
    <name evidence="4" type="ORF">HNQ96_001919</name>
</gene>
<feature type="binding site" evidence="2">
    <location>
        <position position="118"/>
    </location>
    <ligand>
        <name>substrate</name>
    </ligand>
</feature>
<keyword evidence="2 4" id="KW-0456">Lyase</keyword>
<dbReference type="Pfam" id="PF02142">
    <property type="entry name" value="MGS"/>
    <property type="match status" value="1"/>
</dbReference>
<dbReference type="AlphaFoldDB" id="A0A8E1WEG8"/>
<dbReference type="PANTHER" id="PTHR30492">
    <property type="entry name" value="METHYLGLYOXAL SYNTHASE"/>
    <property type="match status" value="1"/>
</dbReference>
<comment type="function">
    <text evidence="2">Catalyzes the formation of methylglyoxal from dihydroxyacetone phosphate.</text>
</comment>
<evidence type="ECO:0000259" key="3">
    <source>
        <dbReference type="PROSITE" id="PS51855"/>
    </source>
</evidence>
<dbReference type="EMBL" id="JACHGI010000002">
    <property type="protein sequence ID" value="MBB6466061.1"/>
    <property type="molecule type" value="Genomic_DNA"/>
</dbReference>
<dbReference type="Proteomes" id="UP000532373">
    <property type="component" value="Unassembled WGS sequence"/>
</dbReference>
<feature type="binding site" evidence="2">
    <location>
        <begin position="64"/>
        <end position="67"/>
    </location>
    <ligand>
        <name>substrate</name>
    </ligand>
</feature>
<reference evidence="4 5" key="1">
    <citation type="submission" date="2020-08" db="EMBL/GenBank/DDBJ databases">
        <title>Genomic Encyclopedia of Type Strains, Phase IV (KMG-IV): sequencing the most valuable type-strain genomes for metagenomic binning, comparative biology and taxonomic classification.</title>
        <authorList>
            <person name="Goeker M."/>
        </authorList>
    </citation>
    <scope>NUCLEOTIDE SEQUENCE [LARGE SCALE GENOMIC DNA]</scope>
    <source>
        <strain evidence="4 5">DSM 17454</strain>
    </source>
</reference>
<dbReference type="InterPro" id="IPR018148">
    <property type="entry name" value="Methylglyoxal_synth_AS"/>
</dbReference>
<accession>A0A8E1WEG8</accession>
<evidence type="ECO:0000256" key="2">
    <source>
        <dbReference type="HAMAP-Rule" id="MF_00549"/>
    </source>
</evidence>
<dbReference type="NCBIfam" id="NF003559">
    <property type="entry name" value="PRK05234.1"/>
    <property type="match status" value="1"/>
</dbReference>
<dbReference type="GO" id="GO:0019242">
    <property type="term" value="P:methylglyoxal biosynthetic process"/>
    <property type="evidence" value="ECO:0007669"/>
    <property type="project" value="UniProtKB-UniRule"/>
</dbReference>
<comment type="catalytic activity">
    <reaction evidence="2">
        <text>dihydroxyacetone phosphate = methylglyoxal + phosphate</text>
        <dbReference type="Rhea" id="RHEA:17937"/>
        <dbReference type="ChEBI" id="CHEBI:17158"/>
        <dbReference type="ChEBI" id="CHEBI:43474"/>
        <dbReference type="ChEBI" id="CHEBI:57642"/>
        <dbReference type="EC" id="4.2.3.3"/>
    </reaction>
</comment>
<feature type="domain" description="MGS-like" evidence="3">
    <location>
        <begin position="25"/>
        <end position="153"/>
    </location>
</feature>
<feature type="binding site" evidence="2">
    <location>
        <begin position="85"/>
        <end position="86"/>
    </location>
    <ligand>
        <name>substrate</name>
    </ligand>
</feature>